<comment type="caution">
    <text evidence="2">The sequence shown here is derived from an EMBL/GenBank/DDBJ whole genome shotgun (WGS) entry which is preliminary data.</text>
</comment>
<reference evidence="2" key="1">
    <citation type="submission" date="2018-05" db="EMBL/GenBank/DDBJ databases">
        <title>Draft genome of Mucuna pruriens seed.</title>
        <authorList>
            <person name="Nnadi N.E."/>
            <person name="Vos R."/>
            <person name="Hasami M.H."/>
            <person name="Devisetty U.K."/>
            <person name="Aguiy J.C."/>
        </authorList>
    </citation>
    <scope>NUCLEOTIDE SEQUENCE [LARGE SCALE GENOMIC DNA]</scope>
    <source>
        <strain evidence="2">JCA_2017</strain>
    </source>
</reference>
<gene>
    <name evidence="2" type="ORF">CR513_60988</name>
</gene>
<protein>
    <submittedName>
        <fullName evidence="2">Uncharacterized protein</fullName>
    </submittedName>
</protein>
<keyword evidence="3" id="KW-1185">Reference proteome</keyword>
<feature type="non-terminal residue" evidence="2">
    <location>
        <position position="1"/>
    </location>
</feature>
<evidence type="ECO:0000313" key="3">
    <source>
        <dbReference type="Proteomes" id="UP000257109"/>
    </source>
</evidence>
<dbReference type="Proteomes" id="UP000257109">
    <property type="component" value="Unassembled WGS sequence"/>
</dbReference>
<feature type="region of interest" description="Disordered" evidence="1">
    <location>
        <begin position="46"/>
        <end position="73"/>
    </location>
</feature>
<organism evidence="2 3">
    <name type="scientific">Mucuna pruriens</name>
    <name type="common">Velvet bean</name>
    <name type="synonym">Dolichos pruriens</name>
    <dbReference type="NCBI Taxonomy" id="157652"/>
    <lineage>
        <taxon>Eukaryota</taxon>
        <taxon>Viridiplantae</taxon>
        <taxon>Streptophyta</taxon>
        <taxon>Embryophyta</taxon>
        <taxon>Tracheophyta</taxon>
        <taxon>Spermatophyta</taxon>
        <taxon>Magnoliopsida</taxon>
        <taxon>eudicotyledons</taxon>
        <taxon>Gunneridae</taxon>
        <taxon>Pentapetalae</taxon>
        <taxon>rosids</taxon>
        <taxon>fabids</taxon>
        <taxon>Fabales</taxon>
        <taxon>Fabaceae</taxon>
        <taxon>Papilionoideae</taxon>
        <taxon>50 kb inversion clade</taxon>
        <taxon>NPAAA clade</taxon>
        <taxon>indigoferoid/millettioid clade</taxon>
        <taxon>Phaseoleae</taxon>
        <taxon>Mucuna</taxon>
    </lineage>
</organism>
<evidence type="ECO:0000313" key="2">
    <source>
        <dbReference type="EMBL" id="RDX60836.1"/>
    </source>
</evidence>
<dbReference type="EMBL" id="QJKJ01016541">
    <property type="protein sequence ID" value="RDX60836.1"/>
    <property type="molecule type" value="Genomic_DNA"/>
</dbReference>
<proteinExistence type="predicted"/>
<sequence length="287" mass="32286">MKTLVPEFNVSCPGVKKCKCGGLISHILYTSQGLKKAESISVQKEHLDPTENISTQKEHLDPKRTSRPKPTKVSLSIKEVQDQDLGSWKLSVVIARYSRRTLVDGNLSVWPLAMHHRRPSKMIVMEGGLFLALKHNNPPFSVFQSPRPSLVRLRCVCLSRNHIDSSSRSPTEIIPIALEPINSITHHFDKRGSMTSRGINGIIAANNQRFEGYINRGGMCDYVGHPPNDCPILQEPSPPFRPQVFQQDNMQFQQNINAIMQELRAQIGQLATMINQLQFEDFGQVPS</sequence>
<name>A0A371E474_MUCPR</name>
<evidence type="ECO:0000256" key="1">
    <source>
        <dbReference type="SAM" id="MobiDB-lite"/>
    </source>
</evidence>
<accession>A0A371E474</accession>
<dbReference type="AlphaFoldDB" id="A0A371E474"/>